<dbReference type="SMART" id="SM00530">
    <property type="entry name" value="HTH_XRE"/>
    <property type="match status" value="1"/>
</dbReference>
<dbReference type="Proteomes" id="UP000034852">
    <property type="component" value="Unassembled WGS sequence"/>
</dbReference>
<evidence type="ECO:0000313" key="4">
    <source>
        <dbReference type="Proteomes" id="UP000034852"/>
    </source>
</evidence>
<dbReference type="Gene3D" id="1.10.260.40">
    <property type="entry name" value="lambda repressor-like DNA-binding domains"/>
    <property type="match status" value="1"/>
</dbReference>
<evidence type="ECO:0000313" key="3">
    <source>
        <dbReference type="EMBL" id="KKQ35225.1"/>
    </source>
</evidence>
<reference evidence="3" key="1">
    <citation type="journal article" date="2015" name="Nature">
        <title>rRNA introns, odd ribosomes, and small enigmatic genomes across a large radiation of phyla.</title>
        <authorList>
            <person name="Brown C.T."/>
            <person name="Hug L.A."/>
            <person name="Thomas B.C."/>
            <person name="Sharon I."/>
            <person name="Castelle C.J."/>
            <person name="Singh A."/>
            <person name="Wilkins M.J."/>
            <person name="Williams K.H."/>
            <person name="Banfield J.F."/>
        </authorList>
    </citation>
    <scope>NUCLEOTIDE SEQUENCE [LARGE SCALE GENOMIC DNA]</scope>
</reference>
<proteinExistence type="predicted"/>
<accession>A0A0G0H9L8</accession>
<sequence>MRLVNRSKYSIILTILTIQFFTILCIISMKVDLGRRIRFFRKRADMSQFNLEIATGLASGVISRIETNQVNPNKETVLAIAKILELNNKEIDYLIGITALPPTNEEIEKAKKEAA</sequence>
<dbReference type="EMBL" id="LBTH01000031">
    <property type="protein sequence ID" value="KKQ35225.1"/>
    <property type="molecule type" value="Genomic_DNA"/>
</dbReference>
<dbReference type="Pfam" id="PF01381">
    <property type="entry name" value="HTH_3"/>
    <property type="match status" value="1"/>
</dbReference>
<feature type="domain" description="HTH cro/C1-type" evidence="2">
    <location>
        <begin position="37"/>
        <end position="94"/>
    </location>
</feature>
<dbReference type="PROSITE" id="PS50943">
    <property type="entry name" value="HTH_CROC1"/>
    <property type="match status" value="1"/>
</dbReference>
<dbReference type="InterPro" id="IPR010982">
    <property type="entry name" value="Lambda_DNA-bd_dom_sf"/>
</dbReference>
<keyword evidence="1" id="KW-0812">Transmembrane</keyword>
<gene>
    <name evidence="3" type="ORF">US52_C0031G0001</name>
</gene>
<keyword evidence="1" id="KW-0472">Membrane</keyword>
<evidence type="ECO:0000259" key="2">
    <source>
        <dbReference type="PROSITE" id="PS50943"/>
    </source>
</evidence>
<organism evidence="3 4">
    <name type="scientific">candidate division WS6 bacterium GW2011_GWA2_37_6</name>
    <dbReference type="NCBI Taxonomy" id="1619087"/>
    <lineage>
        <taxon>Bacteria</taxon>
        <taxon>Candidatus Dojkabacteria</taxon>
    </lineage>
</organism>
<dbReference type="SUPFAM" id="SSF47413">
    <property type="entry name" value="lambda repressor-like DNA-binding domains"/>
    <property type="match status" value="1"/>
</dbReference>
<dbReference type="CDD" id="cd00093">
    <property type="entry name" value="HTH_XRE"/>
    <property type="match status" value="1"/>
</dbReference>
<comment type="caution">
    <text evidence="3">The sequence shown here is derived from an EMBL/GenBank/DDBJ whole genome shotgun (WGS) entry which is preliminary data.</text>
</comment>
<evidence type="ECO:0000256" key="1">
    <source>
        <dbReference type="SAM" id="Phobius"/>
    </source>
</evidence>
<name>A0A0G0H9L8_9BACT</name>
<dbReference type="InterPro" id="IPR001387">
    <property type="entry name" value="Cro/C1-type_HTH"/>
</dbReference>
<dbReference type="AlphaFoldDB" id="A0A0G0H9L8"/>
<feature type="transmembrane region" description="Helical" evidence="1">
    <location>
        <begin position="12"/>
        <end position="33"/>
    </location>
</feature>
<protein>
    <recommendedName>
        <fullName evidence="2">HTH cro/C1-type domain-containing protein</fullName>
    </recommendedName>
</protein>
<keyword evidence="1" id="KW-1133">Transmembrane helix</keyword>
<dbReference type="GO" id="GO:0003677">
    <property type="term" value="F:DNA binding"/>
    <property type="evidence" value="ECO:0007669"/>
    <property type="project" value="InterPro"/>
</dbReference>
<feature type="non-terminal residue" evidence="3">
    <location>
        <position position="115"/>
    </location>
</feature>